<dbReference type="EMBL" id="JACIEN010000001">
    <property type="protein sequence ID" value="MBB4016406.1"/>
    <property type="molecule type" value="Genomic_DNA"/>
</dbReference>
<evidence type="ECO:0000256" key="1">
    <source>
        <dbReference type="SAM" id="MobiDB-lite"/>
    </source>
</evidence>
<organism evidence="2 3">
    <name type="scientific">Chelatococcus caeni</name>
    <dbReference type="NCBI Taxonomy" id="1348468"/>
    <lineage>
        <taxon>Bacteria</taxon>
        <taxon>Pseudomonadati</taxon>
        <taxon>Pseudomonadota</taxon>
        <taxon>Alphaproteobacteria</taxon>
        <taxon>Hyphomicrobiales</taxon>
        <taxon>Chelatococcaceae</taxon>
        <taxon>Chelatococcus</taxon>
    </lineage>
</organism>
<evidence type="ECO:0000313" key="3">
    <source>
        <dbReference type="Proteomes" id="UP000577362"/>
    </source>
</evidence>
<protein>
    <recommendedName>
        <fullName evidence="4">CopL family metal-binding regulatory protein</fullName>
    </recommendedName>
</protein>
<accession>A0A840C0A4</accession>
<comment type="caution">
    <text evidence="2">The sequence shown here is derived from an EMBL/GenBank/DDBJ whole genome shotgun (WGS) entry which is preliminary data.</text>
</comment>
<proteinExistence type="predicted"/>
<reference evidence="2 3" key="1">
    <citation type="submission" date="2020-08" db="EMBL/GenBank/DDBJ databases">
        <title>Genomic Encyclopedia of Type Strains, Phase IV (KMG-IV): sequencing the most valuable type-strain genomes for metagenomic binning, comparative biology and taxonomic classification.</title>
        <authorList>
            <person name="Goeker M."/>
        </authorList>
    </citation>
    <scope>NUCLEOTIDE SEQUENCE [LARGE SCALE GENOMIC DNA]</scope>
    <source>
        <strain evidence="2 3">DSM 103737</strain>
    </source>
</reference>
<evidence type="ECO:0008006" key="4">
    <source>
        <dbReference type="Google" id="ProtNLM"/>
    </source>
</evidence>
<name>A0A840C0A4_9HYPH</name>
<keyword evidence="3" id="KW-1185">Reference proteome</keyword>
<dbReference type="Proteomes" id="UP000577362">
    <property type="component" value="Unassembled WGS sequence"/>
</dbReference>
<sequence length="154" mass="15876">MAKIALIVHPMLQAFRRLVILIAALAFSATSVGWGYANTPGQMPAAGGAVAETPRHAHVHHGHGQDADSDHGPAAGQACPATNDGSCKPERHQGAGMNCCALACHVAIPPAVCTPSPHRIVGAIEPAFFRVGIKEALAARLERPPRSMSAQASA</sequence>
<dbReference type="AlphaFoldDB" id="A0A840C0A4"/>
<feature type="region of interest" description="Disordered" evidence="1">
    <location>
        <begin position="55"/>
        <end position="87"/>
    </location>
</feature>
<gene>
    <name evidence="2" type="ORF">GGR16_001412</name>
</gene>
<evidence type="ECO:0000313" key="2">
    <source>
        <dbReference type="EMBL" id="MBB4016406.1"/>
    </source>
</evidence>
<dbReference type="RefSeq" id="WP_019404148.1">
    <property type="nucleotide sequence ID" value="NZ_JACIEN010000001.1"/>
</dbReference>